<dbReference type="EMBL" id="LN906597">
    <property type="protein sequence ID" value="CUT17821.1"/>
    <property type="molecule type" value="Genomic_DNA"/>
</dbReference>
<organism evidence="1 2">
    <name type="scientific">Candidatus Ichthyocystis hellenicum</name>
    <dbReference type="NCBI Taxonomy" id="1561003"/>
    <lineage>
        <taxon>Bacteria</taxon>
        <taxon>Pseudomonadati</taxon>
        <taxon>Pseudomonadota</taxon>
        <taxon>Betaproteobacteria</taxon>
        <taxon>Burkholderiales</taxon>
        <taxon>Candidatus Ichthyocystis</taxon>
    </lineage>
</organism>
<proteinExistence type="predicted"/>
<accession>A0A0S4M6D6</accession>
<gene>
    <name evidence="1" type="ORF">Ark11_1002</name>
</gene>
<protein>
    <submittedName>
        <fullName evidence="1">Uncharacterized protein</fullName>
    </submittedName>
</protein>
<dbReference type="Proteomes" id="UP000198651">
    <property type="component" value="Chromosome I"/>
</dbReference>
<dbReference type="RefSeq" id="WP_092343648.1">
    <property type="nucleotide sequence ID" value="NZ_LN906597.1"/>
</dbReference>
<dbReference type="AlphaFoldDB" id="A0A0S4M6D6"/>
<keyword evidence="2" id="KW-1185">Reference proteome</keyword>
<reference evidence="2" key="1">
    <citation type="submission" date="2015-11" db="EMBL/GenBank/DDBJ databases">
        <authorList>
            <person name="Seth-Smith H.M.B."/>
        </authorList>
    </citation>
    <scope>NUCLEOTIDE SEQUENCE [LARGE SCALE GENOMIC DNA]</scope>
    <source>
        <strain evidence="2">2013Ark11</strain>
    </source>
</reference>
<sequence>MLKYHSVYSINPSDISESDNNMIMNDMNHLLSQNHLPSHSKEINYSLLKDKSFCSLLNYIADDYDLDKHTSSVSDLNQDLLGDIFDYHSSGMDNSVESTEVSSDLNTNPVSTSEEHISNVLTSESHSLSTGSIVTSFESVNEANTYSSSNYTPEQDFTNDLSILCSLDTSTFITPVNISTSERDFINDLVELYSPDTTDTISLPGMNCDLNKYTSSSEQDFTNDLTELYSLETSKFIASIETGGHLNESNDSEQDFVNDLVELYSLDTTDITTSSELIDDLTSRTAYVSNNLEQNLVDSAHEIDFSNSMYTATPIDINSGKEITDTTTHIALTGYPSSSYSSKQEIIDIDDEQKPEQDLKNIELPSSREDISSTIFYPKYRDHYTISSVGLYRFAIENINIDADIFKRALISQIEESVPIVKRASKRGSFDPNITVTCDRLKNYISSAFNPFLTKIEEEMKLTIKPFNGMTIEQFKSVYTSDDLFFCRLRNFCNEMIKTVRTCDYGNLNRLIQSRVRIEAGEKPIVIKLTPYKKNCLVNYIAESLVNNMLNIPDMVFKKIESLPMHNFVGEFFSLFGNVYVDNRILLKAKKLFVLTQKKIISDQALIKYVGNIPRNVRMFSKNKKINQDNDISIDDVTPSIYLRMLVKKQIYDSENGITGPIMIICNNAVSIADAKTNNIILNKIESELMSLAVRSYRRLYIEKH</sequence>
<evidence type="ECO:0000313" key="2">
    <source>
        <dbReference type="Proteomes" id="UP000198651"/>
    </source>
</evidence>
<evidence type="ECO:0000313" key="1">
    <source>
        <dbReference type="EMBL" id="CUT17821.1"/>
    </source>
</evidence>
<name>A0A0S4M6D6_9BURK</name>